<gene>
    <name evidence="1" type="ORF">SAMN04488530_10815</name>
</gene>
<keyword evidence="1" id="KW-0418">Kinase</keyword>
<dbReference type="PANTHER" id="PTHR34387:SF1">
    <property type="entry name" value="PERIPLASMIC IMMUNOGENIC PROTEIN"/>
    <property type="match status" value="1"/>
</dbReference>
<dbReference type="RefSeq" id="WP_073124941.1">
    <property type="nucleotide sequence ID" value="NZ_BAABCH010000002.1"/>
</dbReference>
<dbReference type="OrthoDB" id="9785192at2"/>
<accession>A0A1M5MV39</accession>
<dbReference type="PANTHER" id="PTHR34387">
    <property type="entry name" value="SLR1258 PROTEIN"/>
    <property type="match status" value="1"/>
</dbReference>
<dbReference type="Pfam" id="PF04402">
    <property type="entry name" value="SIMPL"/>
    <property type="match status" value="1"/>
</dbReference>
<dbReference type="GO" id="GO:0006974">
    <property type="term" value="P:DNA damage response"/>
    <property type="evidence" value="ECO:0007669"/>
    <property type="project" value="TreeGrafter"/>
</dbReference>
<protein>
    <submittedName>
        <fullName evidence="1">Uncharacterized conserved protein YggE, contains kinase-interacting SIMPL domain</fullName>
    </submittedName>
</protein>
<sequence length="223" mass="24879">MQYRNMQYRNAQIPNSSNDSSGIFTISGTSTIEVKADVVLISAKISTRDSSLEIAQDKNNEISSTIIKSLIDSGIAQDNIYDKDISVSKHYDSGDDDLSYYEFNHVIAITTKDFSKLHDIYSLLIENGANDNINLTFMLSNPSNYYSSALRRASQDALNKIAYLASSFNLKYSPSPVKVREISSPLYSITYYSPTSYGYIPDIAPGQARITAEIEASFKTYPY</sequence>
<evidence type="ECO:0000313" key="2">
    <source>
        <dbReference type="Proteomes" id="UP000243255"/>
    </source>
</evidence>
<evidence type="ECO:0000313" key="1">
    <source>
        <dbReference type="EMBL" id="SHG80769.1"/>
    </source>
</evidence>
<proteinExistence type="predicted"/>
<keyword evidence="1" id="KW-0808">Transferase</keyword>
<dbReference type="STRING" id="1121321.SAMN04488530_10815"/>
<name>A0A1M5MV39_9FIRM</name>
<dbReference type="GO" id="GO:0016301">
    <property type="term" value="F:kinase activity"/>
    <property type="evidence" value="ECO:0007669"/>
    <property type="project" value="UniProtKB-KW"/>
</dbReference>
<reference evidence="2" key="1">
    <citation type="submission" date="2016-11" db="EMBL/GenBank/DDBJ databases">
        <authorList>
            <person name="Varghese N."/>
            <person name="Submissions S."/>
        </authorList>
    </citation>
    <scope>NUCLEOTIDE SEQUENCE [LARGE SCALE GENOMIC DNA]</scope>
    <source>
        <strain evidence="2">DSM 2635</strain>
    </source>
</reference>
<dbReference type="InterPro" id="IPR052022">
    <property type="entry name" value="26kDa_periplasmic_antigen"/>
</dbReference>
<dbReference type="Gene3D" id="3.30.70.2970">
    <property type="entry name" value="Protein of unknown function (DUF541), domain 2"/>
    <property type="match status" value="1"/>
</dbReference>
<dbReference type="Proteomes" id="UP000243255">
    <property type="component" value="Unassembled WGS sequence"/>
</dbReference>
<dbReference type="InterPro" id="IPR007497">
    <property type="entry name" value="SIMPL/DUF541"/>
</dbReference>
<dbReference type="Gene3D" id="3.30.110.170">
    <property type="entry name" value="Protein of unknown function (DUF541), domain 1"/>
    <property type="match status" value="1"/>
</dbReference>
<organism evidence="1 2">
    <name type="scientific">Asaccharospora irregularis DSM 2635</name>
    <dbReference type="NCBI Taxonomy" id="1121321"/>
    <lineage>
        <taxon>Bacteria</taxon>
        <taxon>Bacillati</taxon>
        <taxon>Bacillota</taxon>
        <taxon>Clostridia</taxon>
        <taxon>Peptostreptococcales</taxon>
        <taxon>Peptostreptococcaceae</taxon>
        <taxon>Asaccharospora</taxon>
    </lineage>
</organism>
<dbReference type="EMBL" id="FQWX01000008">
    <property type="protein sequence ID" value="SHG80769.1"/>
    <property type="molecule type" value="Genomic_DNA"/>
</dbReference>
<dbReference type="AlphaFoldDB" id="A0A1M5MV39"/>
<keyword evidence="2" id="KW-1185">Reference proteome</keyword>